<organism evidence="2 3">
    <name type="scientific">Pristionchus mayeri</name>
    <dbReference type="NCBI Taxonomy" id="1317129"/>
    <lineage>
        <taxon>Eukaryota</taxon>
        <taxon>Metazoa</taxon>
        <taxon>Ecdysozoa</taxon>
        <taxon>Nematoda</taxon>
        <taxon>Chromadorea</taxon>
        <taxon>Rhabditida</taxon>
        <taxon>Rhabditina</taxon>
        <taxon>Diplogasteromorpha</taxon>
        <taxon>Diplogasteroidea</taxon>
        <taxon>Neodiplogasteridae</taxon>
        <taxon>Pristionchus</taxon>
    </lineage>
</organism>
<evidence type="ECO:0000313" key="3">
    <source>
        <dbReference type="Proteomes" id="UP001328107"/>
    </source>
</evidence>
<feature type="region of interest" description="Disordered" evidence="1">
    <location>
        <begin position="296"/>
        <end position="317"/>
    </location>
</feature>
<feature type="region of interest" description="Disordered" evidence="1">
    <location>
        <begin position="175"/>
        <end position="202"/>
    </location>
</feature>
<evidence type="ECO:0000256" key="1">
    <source>
        <dbReference type="SAM" id="MobiDB-lite"/>
    </source>
</evidence>
<proteinExistence type="predicted"/>
<dbReference type="Proteomes" id="UP001328107">
    <property type="component" value="Unassembled WGS sequence"/>
</dbReference>
<comment type="caution">
    <text evidence="2">The sequence shown here is derived from an EMBL/GenBank/DDBJ whole genome shotgun (WGS) entry which is preliminary data.</text>
</comment>
<gene>
    <name evidence="2" type="ORF">PMAYCL1PPCAC_09211</name>
</gene>
<sequence>FRLLNEGAFRVATFDHMYDPVSHKRFTEEDEDGCVTPVADAPLVGMKALTEDRAMQQLAMLQKSYERAKKDVGLRGVTQREIDVIDSARKYGREGLRFLANAQETVEMEEMRAKLGLERHDPESGTLDPLGYLLYPSRLEINRRAILNQTSKIIDQVTASRRGIDSFDDGDETVPLFDTDYRKNAPVPREQEKTKGGHSRKTHKEKLLEVLLELHIAKMENRSPRNPSWMVADQYTVPIRGDIKEGKKEQKGINKNEAKRETRAGKFLPPVWFACKSKEEEEEADRQLVESLQSMDVKEDRRKVAPPMAHLRNSKKEEEAKDLLCHELRKVIGLATVDGF</sequence>
<name>A0AAN4ZDZ2_9BILA</name>
<reference evidence="3" key="1">
    <citation type="submission" date="2022-10" db="EMBL/GenBank/DDBJ databases">
        <title>Genome assembly of Pristionchus species.</title>
        <authorList>
            <person name="Yoshida K."/>
            <person name="Sommer R.J."/>
        </authorList>
    </citation>
    <scope>NUCLEOTIDE SEQUENCE [LARGE SCALE GENOMIC DNA]</scope>
    <source>
        <strain evidence="3">RS5460</strain>
    </source>
</reference>
<evidence type="ECO:0000313" key="2">
    <source>
        <dbReference type="EMBL" id="GMR39016.1"/>
    </source>
</evidence>
<keyword evidence="3" id="KW-1185">Reference proteome</keyword>
<dbReference type="AlphaFoldDB" id="A0AAN4ZDZ2"/>
<accession>A0AAN4ZDZ2</accession>
<protein>
    <submittedName>
        <fullName evidence="2">Uncharacterized protein</fullName>
    </submittedName>
</protein>
<feature type="non-terminal residue" evidence="2">
    <location>
        <position position="1"/>
    </location>
</feature>
<feature type="compositionally biased region" description="Basic and acidic residues" evidence="1">
    <location>
        <begin position="179"/>
        <end position="195"/>
    </location>
</feature>
<dbReference type="EMBL" id="BTRK01000002">
    <property type="protein sequence ID" value="GMR39016.1"/>
    <property type="molecule type" value="Genomic_DNA"/>
</dbReference>